<dbReference type="AlphaFoldDB" id="A0A4U5MX54"/>
<gene>
    <name evidence="2" type="ORF">D5086_0000293290</name>
</gene>
<dbReference type="Pfam" id="PF03140">
    <property type="entry name" value="DUF247"/>
    <property type="match status" value="1"/>
</dbReference>
<comment type="caution">
    <text evidence="2">The sequence shown here is derived from an EMBL/GenBank/DDBJ whole genome shotgun (WGS) entry which is preliminary data.</text>
</comment>
<feature type="compositionally biased region" description="Polar residues" evidence="1">
    <location>
        <begin position="1"/>
        <end position="19"/>
    </location>
</feature>
<reference evidence="2" key="1">
    <citation type="submission" date="2018-10" db="EMBL/GenBank/DDBJ databases">
        <title>Population genomic analysis revealed the cold adaptation of white poplar.</title>
        <authorList>
            <person name="Liu Y.-J."/>
        </authorList>
    </citation>
    <scope>NUCLEOTIDE SEQUENCE [LARGE SCALE GENOMIC DNA]</scope>
    <source>
        <strain evidence="2">PAL-ZL1</strain>
    </source>
</reference>
<feature type="region of interest" description="Disordered" evidence="1">
    <location>
        <begin position="1"/>
        <end position="23"/>
    </location>
</feature>
<sequence>MNNNGTEQSPQPQANTTAHSPGLLHAPYRLPQLILDSGATDHITSSPNLLVNSRQNSILPPVTMPSGEQAPITSTGTLPLNSVISLKNVLGLGDEDDDWFGHDVVFHEHIFPYKSSPPIPAPHALTPDFVAPSPVLPLSIPDAPATDFHVSNPASPPKVPLNFSPSVPSNITQSSPPLIPVQPLRRSQRHHSPPPALRDYICNQVTSPKPSLASSSGSSKGTRYPLCNFLSYHRYSPQLCSYTAIINQDIEPRSYTKAASLPQWQAAMQSELYDWCIPPKVSDPITLEILPSLQIFHMDATQRPQDVITVDVHAAKGLIASGHCYLDVRLEKGEFIASASNMESDIEQGRALNMEEDKPSSPNKGKDIDVGSASENMMTGELFAQLDSKVKGLPSQHDYFECCIYRVSKRVQSVQWQAYSPLLISIGPLHRDDKKRQVMENEKLRYYRTFIERVGMDKEKIRDIMSSIQNQEERLRNCYSEEFKLTRKSDFIEMVMLDAVFIIEFMKEYSNNDEGPNRCTNSLIKSHI</sequence>
<dbReference type="PANTHER" id="PTHR31170:SF24">
    <property type="match status" value="1"/>
</dbReference>
<name>A0A4U5MX54_POPAL</name>
<dbReference type="PANTHER" id="PTHR31170">
    <property type="entry name" value="BNAC04G53230D PROTEIN"/>
    <property type="match status" value="1"/>
</dbReference>
<evidence type="ECO:0000313" key="2">
    <source>
        <dbReference type="EMBL" id="TKR74636.1"/>
    </source>
</evidence>
<evidence type="ECO:0000256" key="1">
    <source>
        <dbReference type="SAM" id="MobiDB-lite"/>
    </source>
</evidence>
<accession>A0A4U5MX54</accession>
<dbReference type="InterPro" id="IPR004158">
    <property type="entry name" value="DUF247_pln"/>
</dbReference>
<proteinExistence type="predicted"/>
<organism evidence="2">
    <name type="scientific">Populus alba</name>
    <name type="common">White poplar</name>
    <dbReference type="NCBI Taxonomy" id="43335"/>
    <lineage>
        <taxon>Eukaryota</taxon>
        <taxon>Viridiplantae</taxon>
        <taxon>Streptophyta</taxon>
        <taxon>Embryophyta</taxon>
        <taxon>Tracheophyta</taxon>
        <taxon>Spermatophyta</taxon>
        <taxon>Magnoliopsida</taxon>
        <taxon>eudicotyledons</taxon>
        <taxon>Gunneridae</taxon>
        <taxon>Pentapetalae</taxon>
        <taxon>rosids</taxon>
        <taxon>fabids</taxon>
        <taxon>Malpighiales</taxon>
        <taxon>Salicaceae</taxon>
        <taxon>Saliceae</taxon>
        <taxon>Populus</taxon>
    </lineage>
</organism>
<protein>
    <submittedName>
        <fullName evidence="2">Uncharacterized protein</fullName>
    </submittedName>
</protein>
<dbReference type="EMBL" id="RCHU01001169">
    <property type="protein sequence ID" value="TKR74636.1"/>
    <property type="molecule type" value="Genomic_DNA"/>
</dbReference>